<dbReference type="Pfam" id="PF00480">
    <property type="entry name" value="ROK"/>
    <property type="match status" value="1"/>
</dbReference>
<name>A0A1I4DE85_9PROT</name>
<gene>
    <name evidence="1" type="ORF">SAMN02745775_11069</name>
</gene>
<dbReference type="RefSeq" id="WP_092961969.1">
    <property type="nucleotide sequence ID" value="NZ_FOSQ01000010.1"/>
</dbReference>
<dbReference type="PROSITE" id="PS01125">
    <property type="entry name" value="ROK"/>
    <property type="match status" value="1"/>
</dbReference>
<reference evidence="1 2" key="1">
    <citation type="submission" date="2016-10" db="EMBL/GenBank/DDBJ databases">
        <authorList>
            <person name="de Groot N.N."/>
        </authorList>
    </citation>
    <scope>NUCLEOTIDE SEQUENCE [LARGE SCALE GENOMIC DNA]</scope>
    <source>
        <strain evidence="1 2">DSM 19981</strain>
    </source>
</reference>
<dbReference type="InterPro" id="IPR049874">
    <property type="entry name" value="ROK_cs"/>
</dbReference>
<evidence type="ECO:0000313" key="1">
    <source>
        <dbReference type="EMBL" id="SFK90406.1"/>
    </source>
</evidence>
<proteinExistence type="predicted"/>
<dbReference type="Gene3D" id="3.30.420.40">
    <property type="match status" value="2"/>
</dbReference>
<dbReference type="Proteomes" id="UP000199473">
    <property type="component" value="Unassembled WGS sequence"/>
</dbReference>
<keyword evidence="1" id="KW-0418">Kinase</keyword>
<keyword evidence="2" id="KW-1185">Reference proteome</keyword>
<dbReference type="InterPro" id="IPR000600">
    <property type="entry name" value="ROK"/>
</dbReference>
<dbReference type="AlphaFoldDB" id="A0A1I4DE85"/>
<evidence type="ECO:0000313" key="2">
    <source>
        <dbReference type="Proteomes" id="UP000199473"/>
    </source>
</evidence>
<dbReference type="SUPFAM" id="SSF53067">
    <property type="entry name" value="Actin-like ATPase domain"/>
    <property type="match status" value="1"/>
</dbReference>
<dbReference type="EMBL" id="FOSQ01000010">
    <property type="protein sequence ID" value="SFK90406.1"/>
    <property type="molecule type" value="Genomic_DNA"/>
</dbReference>
<dbReference type="STRING" id="1123062.SAMN02745775_11069"/>
<keyword evidence="1" id="KW-0808">Transferase</keyword>
<dbReference type="InterPro" id="IPR043129">
    <property type="entry name" value="ATPase_NBD"/>
</dbReference>
<dbReference type="PANTHER" id="PTHR18964:SF174">
    <property type="entry name" value="D-ALLOSE KINASE-RELATED"/>
    <property type="match status" value="1"/>
</dbReference>
<dbReference type="OrthoDB" id="9810372at2"/>
<organism evidence="1 2">
    <name type="scientific">Falsiroseomonas stagni DSM 19981</name>
    <dbReference type="NCBI Taxonomy" id="1123062"/>
    <lineage>
        <taxon>Bacteria</taxon>
        <taxon>Pseudomonadati</taxon>
        <taxon>Pseudomonadota</taxon>
        <taxon>Alphaproteobacteria</taxon>
        <taxon>Acetobacterales</taxon>
        <taxon>Roseomonadaceae</taxon>
        <taxon>Falsiroseomonas</taxon>
    </lineage>
</organism>
<accession>A0A1I4DE85</accession>
<protein>
    <submittedName>
        <fullName evidence="1">Fructokinase</fullName>
    </submittedName>
</protein>
<sequence>MTWRIGIDLGGTKTEIAALDPGGAIRLRRRAPTPAGYQATVAQIAAMVAAAEAEIGQTATIGIGIPGSENPVTGLIRGANSTCLNGQPLGRDLATAIGRPVRLANDANCLAMSEFHDRPGSGFAVILGTGVGGGLVVEGRLVQGRNRVAGEWGHNPLPWMTAAEHPGPACWCGQRGCIESFLCGPALAADADGPGARDASPLPARAAAGDAAARAALDRHADRLARALAAVINLLDPEVIVLGGGLSNMAHLYDDLPRLIPRHVFSDLCTTAIEPARHGDSSGVLGAARLWN</sequence>
<dbReference type="GO" id="GO:0004396">
    <property type="term" value="F:hexokinase activity"/>
    <property type="evidence" value="ECO:0007669"/>
    <property type="project" value="TreeGrafter"/>
</dbReference>
<dbReference type="PANTHER" id="PTHR18964">
    <property type="entry name" value="ROK (REPRESSOR, ORF, KINASE) FAMILY"/>
    <property type="match status" value="1"/>
</dbReference>